<protein>
    <submittedName>
        <fullName evidence="1">Uncharacterized protein</fullName>
    </submittedName>
</protein>
<dbReference type="Proteomes" id="UP000499080">
    <property type="component" value="Unassembled WGS sequence"/>
</dbReference>
<gene>
    <name evidence="1" type="ORF">AVEN_203546_1</name>
</gene>
<comment type="caution">
    <text evidence="1">The sequence shown here is derived from an EMBL/GenBank/DDBJ whole genome shotgun (WGS) entry which is preliminary data.</text>
</comment>
<evidence type="ECO:0000313" key="2">
    <source>
        <dbReference type="Proteomes" id="UP000499080"/>
    </source>
</evidence>
<keyword evidence="2" id="KW-1185">Reference proteome</keyword>
<sequence length="94" mass="10935">MKCEAGNTPVWEEAAEYSEHHCFGIDPRVQRYFYEEDQCYRKRHFKTVFNARPSPRVRSPAENAVSNTIGEQFTVKEESAAYVGTDFGRPREEV</sequence>
<organism evidence="1 2">
    <name type="scientific">Araneus ventricosus</name>
    <name type="common">Orbweaver spider</name>
    <name type="synonym">Epeira ventricosa</name>
    <dbReference type="NCBI Taxonomy" id="182803"/>
    <lineage>
        <taxon>Eukaryota</taxon>
        <taxon>Metazoa</taxon>
        <taxon>Ecdysozoa</taxon>
        <taxon>Arthropoda</taxon>
        <taxon>Chelicerata</taxon>
        <taxon>Arachnida</taxon>
        <taxon>Araneae</taxon>
        <taxon>Araneomorphae</taxon>
        <taxon>Entelegynae</taxon>
        <taxon>Araneoidea</taxon>
        <taxon>Araneidae</taxon>
        <taxon>Araneus</taxon>
    </lineage>
</organism>
<name>A0A4Y2SQI2_ARAVE</name>
<reference evidence="1 2" key="1">
    <citation type="journal article" date="2019" name="Sci. Rep.">
        <title>Orb-weaving spider Araneus ventricosus genome elucidates the spidroin gene catalogue.</title>
        <authorList>
            <person name="Kono N."/>
            <person name="Nakamura H."/>
            <person name="Ohtoshi R."/>
            <person name="Moran D.A.P."/>
            <person name="Shinohara A."/>
            <person name="Yoshida Y."/>
            <person name="Fujiwara M."/>
            <person name="Mori M."/>
            <person name="Tomita M."/>
            <person name="Arakawa K."/>
        </authorList>
    </citation>
    <scope>NUCLEOTIDE SEQUENCE [LARGE SCALE GENOMIC DNA]</scope>
</reference>
<dbReference type="EMBL" id="BGPR01023345">
    <property type="protein sequence ID" value="GBN90457.1"/>
    <property type="molecule type" value="Genomic_DNA"/>
</dbReference>
<dbReference type="AlphaFoldDB" id="A0A4Y2SQI2"/>
<proteinExistence type="predicted"/>
<evidence type="ECO:0000313" key="1">
    <source>
        <dbReference type="EMBL" id="GBN90457.1"/>
    </source>
</evidence>
<accession>A0A4Y2SQI2</accession>